<dbReference type="Gene3D" id="2.60.40.10">
    <property type="entry name" value="Immunoglobulins"/>
    <property type="match status" value="1"/>
</dbReference>
<accession>A0A1V9GD96</accession>
<dbReference type="AlphaFoldDB" id="A0A1V9GD96"/>
<dbReference type="NCBIfam" id="TIGR04183">
    <property type="entry name" value="Por_Secre_tail"/>
    <property type="match status" value="1"/>
</dbReference>
<dbReference type="InterPro" id="IPR026444">
    <property type="entry name" value="Secre_tail"/>
</dbReference>
<dbReference type="Proteomes" id="UP000192276">
    <property type="component" value="Unassembled WGS sequence"/>
</dbReference>
<evidence type="ECO:0000259" key="2">
    <source>
        <dbReference type="Pfam" id="PF18962"/>
    </source>
</evidence>
<dbReference type="STRING" id="550983.A4R26_01855"/>
<comment type="caution">
    <text evidence="3">The sequence shown here is derived from an EMBL/GenBank/DDBJ whole genome shotgun (WGS) entry which is preliminary data.</text>
</comment>
<gene>
    <name evidence="3" type="ORF">A4R26_01855</name>
</gene>
<feature type="domain" description="Secretion system C-terminal sorting" evidence="2">
    <location>
        <begin position="259"/>
        <end position="327"/>
    </location>
</feature>
<dbReference type="OrthoDB" id="645715at2"/>
<protein>
    <recommendedName>
        <fullName evidence="2">Secretion system C-terminal sorting domain-containing protein</fullName>
    </recommendedName>
</protein>
<dbReference type="RefSeq" id="WP_081159180.1">
    <property type="nucleotide sequence ID" value="NZ_LWBP01000001.1"/>
</dbReference>
<dbReference type="EMBL" id="LWBP01000001">
    <property type="protein sequence ID" value="OQP68570.1"/>
    <property type="molecule type" value="Genomic_DNA"/>
</dbReference>
<evidence type="ECO:0000313" key="4">
    <source>
        <dbReference type="Proteomes" id="UP000192276"/>
    </source>
</evidence>
<feature type="chain" id="PRO_5010719793" description="Secretion system C-terminal sorting domain-containing protein" evidence="1">
    <location>
        <begin position="19"/>
        <end position="333"/>
    </location>
</feature>
<dbReference type="Pfam" id="PF18962">
    <property type="entry name" value="Por_Secre_tail"/>
    <property type="match status" value="1"/>
</dbReference>
<evidence type="ECO:0000256" key="1">
    <source>
        <dbReference type="SAM" id="SignalP"/>
    </source>
</evidence>
<name>A0A1V9GD96_9BACT</name>
<reference evidence="4" key="1">
    <citation type="submission" date="2016-04" db="EMBL/GenBank/DDBJ databases">
        <authorList>
            <person name="Chen L."/>
            <person name="Zhuang W."/>
            <person name="Wang G."/>
        </authorList>
    </citation>
    <scope>NUCLEOTIDE SEQUENCE [LARGE SCALE GENOMIC DNA]</scope>
    <source>
        <strain evidence="4">208</strain>
    </source>
</reference>
<proteinExistence type="predicted"/>
<organism evidence="3 4">
    <name type="scientific">Niastella populi</name>
    <dbReference type="NCBI Taxonomy" id="550983"/>
    <lineage>
        <taxon>Bacteria</taxon>
        <taxon>Pseudomonadati</taxon>
        <taxon>Bacteroidota</taxon>
        <taxon>Chitinophagia</taxon>
        <taxon>Chitinophagales</taxon>
        <taxon>Chitinophagaceae</taxon>
        <taxon>Niastella</taxon>
    </lineage>
</organism>
<keyword evidence="4" id="KW-1185">Reference proteome</keyword>
<keyword evidence="1" id="KW-0732">Signal</keyword>
<evidence type="ECO:0000313" key="3">
    <source>
        <dbReference type="EMBL" id="OQP68570.1"/>
    </source>
</evidence>
<sequence>MRNLFFLTILLLPAAVSAQSSLYLTPGATFYIEAGTAVAVDSLVLTPSGAYTITGVNGLQRSATPLHNGSNPHISRVYQWNNSLAPFTGDVTIYYRDTELNGLGENVLALNVHNGSGWNAYITNVIRNGTGNFVTTTLSGIALNELTLGTAASGPLPMVWLDVYAQRRNGLIQISWKTADEDNCANYQVEKSANGTNWTNLGNTIKANNTTGPNNYSLNDNNLPAAISFYRVRQNDLDGKYTYSKTVAVKNDQPGDVWLYPVPAGNVLTVVAGGNLQLRSVNIYNTAGSLVAYAKPQHTASYTINVQQLAAGTYSAVIVLSDGTATTRTFIKR</sequence>
<feature type="signal peptide" evidence="1">
    <location>
        <begin position="1"/>
        <end position="18"/>
    </location>
</feature>
<dbReference type="InterPro" id="IPR013783">
    <property type="entry name" value="Ig-like_fold"/>
</dbReference>